<organism evidence="1 2">
    <name type="scientific">Nitratireductor thuwali</name>
    <dbReference type="NCBI Taxonomy" id="2267699"/>
    <lineage>
        <taxon>Bacteria</taxon>
        <taxon>Pseudomonadati</taxon>
        <taxon>Pseudomonadota</taxon>
        <taxon>Alphaproteobacteria</taxon>
        <taxon>Hyphomicrobiales</taxon>
        <taxon>Phyllobacteriaceae</taxon>
        <taxon>Nitratireductor</taxon>
    </lineage>
</organism>
<dbReference type="PIRSF" id="PIRSF035865">
    <property type="entry name" value="UCP035865"/>
    <property type="match status" value="1"/>
</dbReference>
<keyword evidence="2" id="KW-1185">Reference proteome</keyword>
<evidence type="ECO:0008006" key="3">
    <source>
        <dbReference type="Google" id="ProtNLM"/>
    </source>
</evidence>
<sequence length="381" mass="40049">MIVVQHFLKWVETAKVAERAAAASALARAYIQKDMSFDDRLATEAALTLLLDDASAKVRAALSETLSLSHRAPPQVIAALAADQPDVAAPIIARSPLMSDSDLVDRVAMGNSAIQCLVASRPQVSFAVAAAIAEVGSLAACIRLAGNPGARIAALSFRRMLERHGREAGLRAALMPDGRLPADCRHMLLTQVGEALSAAPLVRALMGGERAEKIARDACIKASIALIDSIGQDELPALVEHLRLRGDLTPGFLVRVVAQGKIDFFAAALGVLSGQGEERITALLAGGRDGALAALFTKAGLKRNYHPPLLQALLVWREVANGKRIAGAQEVSWLMLKVLGATEGGAGPSEQDAPLAALLKKIHLDALRQNARQQALALAAA</sequence>
<gene>
    <name evidence="1" type="ORF">NTH_00298</name>
</gene>
<dbReference type="Pfam" id="PF10098">
    <property type="entry name" value="DUF2336"/>
    <property type="match status" value="1"/>
</dbReference>
<dbReference type="InterPro" id="IPR019285">
    <property type="entry name" value="DUF2336"/>
</dbReference>
<evidence type="ECO:0000313" key="2">
    <source>
        <dbReference type="Proteomes" id="UP001342418"/>
    </source>
</evidence>
<dbReference type="InterPro" id="IPR014598">
    <property type="entry name" value="UCP035865"/>
</dbReference>
<dbReference type="Proteomes" id="UP001342418">
    <property type="component" value="Chromosome"/>
</dbReference>
<evidence type="ECO:0000313" key="1">
    <source>
        <dbReference type="EMBL" id="UUP15859.1"/>
    </source>
</evidence>
<name>A0ABY5MCQ1_9HYPH</name>
<protein>
    <recommendedName>
        <fullName evidence="3">DUF2336 domain-containing protein</fullName>
    </recommendedName>
</protein>
<dbReference type="EMBL" id="CP030941">
    <property type="protein sequence ID" value="UUP15859.1"/>
    <property type="molecule type" value="Genomic_DNA"/>
</dbReference>
<accession>A0ABY5MCQ1</accession>
<proteinExistence type="predicted"/>
<reference evidence="1 2" key="1">
    <citation type="submission" date="2018-07" db="EMBL/GenBank/DDBJ databases">
        <title>Genome sequence of Nitratireductor thuwali#1536.</title>
        <authorList>
            <person name="Michoud G."/>
            <person name="Merlino G."/>
            <person name="Sefrji F.O."/>
            <person name="Daffonchio D."/>
        </authorList>
    </citation>
    <scope>NUCLEOTIDE SEQUENCE [LARGE SCALE GENOMIC DNA]</scope>
    <source>
        <strain evidence="2">Nit1536</strain>
    </source>
</reference>
<dbReference type="RefSeq" id="WP_338528333.1">
    <property type="nucleotide sequence ID" value="NZ_CP030941.1"/>
</dbReference>